<keyword evidence="3" id="KW-1185">Reference proteome</keyword>
<dbReference type="Proteomes" id="UP000198211">
    <property type="component" value="Unassembled WGS sequence"/>
</dbReference>
<feature type="non-terminal residue" evidence="2">
    <location>
        <position position="247"/>
    </location>
</feature>
<sequence length="247" mass="27792">MLFNGGGLTGSVPPLFIPFPPPKIVCISHEALTKWQRERRDYEDKLRSRCCVSGMEYTTVVESVIQTFVPELLEVLYLLKLQVDAGTVTDEVLITEINGIVNSVKNNTLPDIKALFGKELKMCMNESDVEARLFNKIVMDNGLTGSFGGAEQTRDKNKRLMASLTPASLKQEVKQCVRFTHKSAAANLSEPFTLIVEKAREHERQFQRLKKQKEPASSENDKPKTSQTFYTKVTLESKRQTACGTCR</sequence>
<evidence type="ECO:0000313" key="2">
    <source>
        <dbReference type="EMBL" id="OWY90446.1"/>
    </source>
</evidence>
<proteinExistence type="predicted"/>
<organism evidence="2 3">
    <name type="scientific">Phytophthora megakarya</name>
    <dbReference type="NCBI Taxonomy" id="4795"/>
    <lineage>
        <taxon>Eukaryota</taxon>
        <taxon>Sar</taxon>
        <taxon>Stramenopiles</taxon>
        <taxon>Oomycota</taxon>
        <taxon>Peronosporomycetes</taxon>
        <taxon>Peronosporales</taxon>
        <taxon>Peronosporaceae</taxon>
        <taxon>Phytophthora</taxon>
    </lineage>
</organism>
<comment type="caution">
    <text evidence="2">The sequence shown here is derived from an EMBL/GenBank/DDBJ whole genome shotgun (WGS) entry which is preliminary data.</text>
</comment>
<feature type="region of interest" description="Disordered" evidence="1">
    <location>
        <begin position="205"/>
        <end position="229"/>
    </location>
</feature>
<reference evidence="3" key="1">
    <citation type="submission" date="2017-03" db="EMBL/GenBank/DDBJ databases">
        <title>Phytopthora megakarya and P. palmivora, two closely related causual agents of cacao black pod achieved similar genome size and gene model numbers by different mechanisms.</title>
        <authorList>
            <person name="Ali S."/>
            <person name="Shao J."/>
            <person name="Larry D.J."/>
            <person name="Kronmiller B."/>
            <person name="Shen D."/>
            <person name="Strem M.D."/>
            <person name="Melnick R.L."/>
            <person name="Guiltinan M.J."/>
            <person name="Tyler B.M."/>
            <person name="Meinhardt L.W."/>
            <person name="Bailey B.A."/>
        </authorList>
    </citation>
    <scope>NUCLEOTIDE SEQUENCE [LARGE SCALE GENOMIC DNA]</scope>
    <source>
        <strain evidence="3">zdho120</strain>
    </source>
</reference>
<dbReference type="AlphaFoldDB" id="A0A225UCW0"/>
<gene>
    <name evidence="2" type="ORF">PHMEG_00041421</name>
</gene>
<accession>A0A225UCW0</accession>
<protein>
    <submittedName>
        <fullName evidence="2">Uncharacterized protein</fullName>
    </submittedName>
</protein>
<dbReference type="EMBL" id="NBNE01022911">
    <property type="protein sequence ID" value="OWY90446.1"/>
    <property type="molecule type" value="Genomic_DNA"/>
</dbReference>
<name>A0A225UCW0_9STRA</name>
<evidence type="ECO:0000256" key="1">
    <source>
        <dbReference type="SAM" id="MobiDB-lite"/>
    </source>
</evidence>
<evidence type="ECO:0000313" key="3">
    <source>
        <dbReference type="Proteomes" id="UP000198211"/>
    </source>
</evidence>
<feature type="compositionally biased region" description="Basic and acidic residues" evidence="1">
    <location>
        <begin position="205"/>
        <end position="224"/>
    </location>
</feature>